<dbReference type="SUPFAM" id="SSF51905">
    <property type="entry name" value="FAD/NAD(P)-binding domain"/>
    <property type="match status" value="1"/>
</dbReference>
<evidence type="ECO:0000259" key="2">
    <source>
        <dbReference type="Pfam" id="PF07992"/>
    </source>
</evidence>
<dbReference type="InterPro" id="IPR036188">
    <property type="entry name" value="FAD/NAD-bd_sf"/>
</dbReference>
<dbReference type="PRINTS" id="PR00411">
    <property type="entry name" value="PNDRDTASEI"/>
</dbReference>
<dbReference type="EC" id="1.4.99.5" evidence="3"/>
<feature type="domain" description="FAD/NAD(P)-binding" evidence="2">
    <location>
        <begin position="8"/>
        <end position="311"/>
    </location>
</feature>
<gene>
    <name evidence="3" type="primary">hcnB_1</name>
    <name evidence="3" type="ORF">H0A61_00148</name>
</gene>
<dbReference type="AlphaFoldDB" id="A0A8A0RH76"/>
<name>A0A8A0RH76_9FIRM</name>
<dbReference type="KEGG" id="kme:H0A61_00148"/>
<dbReference type="InterPro" id="IPR051691">
    <property type="entry name" value="Metab_Enz_Cyan_OpOx_G3PDH"/>
</dbReference>
<protein>
    <submittedName>
        <fullName evidence="3">Hydrogen cyanide synthase subunit HcnB</fullName>
        <ecNumber evidence="3">1.4.99.5</ecNumber>
    </submittedName>
</protein>
<dbReference type="PANTHER" id="PTHR42949">
    <property type="entry name" value="ANAEROBIC GLYCEROL-3-PHOSPHATE DEHYDROGENASE SUBUNIT B"/>
    <property type="match status" value="1"/>
</dbReference>
<sequence>MNSVEKRSIVVVGGGPAGLSAAIEAGKAGADVLVIDENSRPGGQLFKQIHKFFGSREHKAGIRGFDIGEELLEETKRLSIDVWLNTEVCGIDSNKNLWAVKDKKESKQVAAKCIILATGAIENSINFPGWDLPGVMGAGAAQTMININRVLPGKRILMIGSGNVGVIVSYQLLQAGAEVAAIVEAAPELGGYGVHTAKVRRAGVPFYTSHTIKEAFGTDKVEGAVIVELDRNWNPIEGSEKYLDVDTVCIATGLTPLSELAWIAGCRFKFIPQLGGHVPIHDITMETTVKGIYVAGDISGIEEASTAMEEGKLAGVNAAYALGYYSTKEREKKCREIWERLDSLRSGPFGEKRKKAKDALINSKEEVAC</sequence>
<evidence type="ECO:0000313" key="3">
    <source>
        <dbReference type="EMBL" id="QSQ07831.1"/>
    </source>
</evidence>
<reference evidence="3" key="1">
    <citation type="submission" date="2020-07" db="EMBL/GenBank/DDBJ databases">
        <title>Koleobacter methoxysyntrophicus gen. nov., sp. nov., a novel anaerobic bacterium isolated from deep subsurface oil field and proposal of Koleobacterales ord. nov. in the phylum Firmicutes.</title>
        <authorList>
            <person name="Sakamoto S."/>
            <person name="Tamaki H."/>
        </authorList>
    </citation>
    <scope>NUCLEOTIDE SEQUENCE</scope>
    <source>
        <strain evidence="3">NRmbB1</strain>
    </source>
</reference>
<dbReference type="InterPro" id="IPR023753">
    <property type="entry name" value="FAD/NAD-binding_dom"/>
</dbReference>
<keyword evidence="4" id="KW-1185">Reference proteome</keyword>
<proteinExistence type="predicted"/>
<dbReference type="PANTHER" id="PTHR42949:SF3">
    <property type="entry name" value="ANAEROBIC GLYCEROL-3-PHOSPHATE DEHYDROGENASE SUBUNIT B"/>
    <property type="match status" value="1"/>
</dbReference>
<dbReference type="Pfam" id="PF07992">
    <property type="entry name" value="Pyr_redox_2"/>
    <property type="match status" value="1"/>
</dbReference>
<dbReference type="EMBL" id="CP059066">
    <property type="protein sequence ID" value="QSQ07831.1"/>
    <property type="molecule type" value="Genomic_DNA"/>
</dbReference>
<dbReference type="GO" id="GO:0050622">
    <property type="term" value="F:glycine dehydrogenase (cyanide-forming) activity"/>
    <property type="evidence" value="ECO:0007669"/>
    <property type="project" value="UniProtKB-EC"/>
</dbReference>
<dbReference type="RefSeq" id="WP_206708082.1">
    <property type="nucleotide sequence ID" value="NZ_CP059066.1"/>
</dbReference>
<dbReference type="Gene3D" id="3.50.50.60">
    <property type="entry name" value="FAD/NAD(P)-binding domain"/>
    <property type="match status" value="2"/>
</dbReference>
<evidence type="ECO:0000256" key="1">
    <source>
        <dbReference type="ARBA" id="ARBA00023002"/>
    </source>
</evidence>
<accession>A0A8A0RH76</accession>
<dbReference type="Proteomes" id="UP000662904">
    <property type="component" value="Chromosome"/>
</dbReference>
<dbReference type="PRINTS" id="PR00368">
    <property type="entry name" value="FADPNR"/>
</dbReference>
<organism evidence="3 4">
    <name type="scientific">Koleobacter methoxysyntrophicus</name>
    <dbReference type="NCBI Taxonomy" id="2751313"/>
    <lineage>
        <taxon>Bacteria</taxon>
        <taxon>Bacillati</taxon>
        <taxon>Bacillota</taxon>
        <taxon>Clostridia</taxon>
        <taxon>Koleobacterales</taxon>
        <taxon>Koleobacteraceae</taxon>
        <taxon>Koleobacter</taxon>
    </lineage>
</organism>
<keyword evidence="1 3" id="KW-0560">Oxidoreductase</keyword>
<evidence type="ECO:0000313" key="4">
    <source>
        <dbReference type="Proteomes" id="UP000662904"/>
    </source>
</evidence>